<sequence>MIRSLPNLTSRITFPTMSTNVNNLPRLPIPGLQDTISRYLKSVSAIADQATYDHQVQLTSKFLSTSAPLLHSSILTTDSLNSRNLLSSPSNSYIESHWNDMYLEGRWSLPVNSNPFYLLENWKGLDQVAELTWKIVKWGQMTKSKGLIDDSGCQQSYPLTVGTSRHPHLKGRDYLQTHNLCTPHVVVVKNSKFYKLPLNSLSSMKENFKVIYDLSEGEDVCVGVGTGLSRDDWGELRGSLGNEVAFHDIDSAAFIVCLDEHNQGMNENEESRNMLASVGNRWYDKHQLILLGNGEIGFNWEHSFSDGMIWNRLIQDCETLEFEDTGGEGGFEEVKFSFDEKQKEDIKEAENKVTKELEACNHNHLQGSFGKDVLKTWKVSPDASMQMAYQLAYYKMHGSVPPVYESCATRNFWRGRTETIRSATVESKDFVESFLNDNISDDAKREAFQIAAARHVEIAGEAKQGLGVDRIFLALEKEAERMGVDVELFNSDVYKESKSWKLSTSNVSHPSLKRFGFGPVVGDGYGLGYLVGGESFSVNVTNFEGGGTDGERMKGEIMGAIEGLRKLF</sequence>
<dbReference type="Gene3D" id="3.30.559.70">
    <property type="entry name" value="Choline/Carnitine o-acyltransferase, domain 2"/>
    <property type="match status" value="1"/>
</dbReference>
<evidence type="ECO:0000256" key="3">
    <source>
        <dbReference type="ARBA" id="ARBA00023315"/>
    </source>
</evidence>
<feature type="domain" description="Choline/carnitine acyltransferase" evidence="5">
    <location>
        <begin position="27"/>
        <end position="556"/>
    </location>
</feature>
<evidence type="ECO:0000256" key="4">
    <source>
        <dbReference type="PIRSR" id="PIRSR600542-1"/>
    </source>
</evidence>
<dbReference type="InterPro" id="IPR000542">
    <property type="entry name" value="Carn_acyl_trans"/>
</dbReference>
<dbReference type="EMBL" id="BLQM01000456">
    <property type="protein sequence ID" value="GMH90778.1"/>
    <property type="molecule type" value="Genomic_DNA"/>
</dbReference>
<keyword evidence="2" id="KW-0808">Transferase</keyword>
<comment type="similarity">
    <text evidence="1">Belongs to the carnitine/choline acetyltransferase family.</text>
</comment>
<gene>
    <name evidence="6" type="ORF">TL16_g11866</name>
</gene>
<dbReference type="InterPro" id="IPR039551">
    <property type="entry name" value="Cho/carn_acyl_trans"/>
</dbReference>
<dbReference type="PANTHER" id="PTHR22589:SF16">
    <property type="entry name" value="CARNITINE O-PALMITOYLTRANSFERASE 2, MITOCHONDRIAL"/>
    <property type="match status" value="1"/>
</dbReference>
<dbReference type="InterPro" id="IPR023213">
    <property type="entry name" value="CAT-like_dom_sf"/>
</dbReference>
<dbReference type="InterPro" id="IPR042231">
    <property type="entry name" value="Cho/carn_acyl_trans_2"/>
</dbReference>
<evidence type="ECO:0000313" key="6">
    <source>
        <dbReference type="EMBL" id="GMH90778.1"/>
    </source>
</evidence>
<dbReference type="GO" id="GO:0006635">
    <property type="term" value="P:fatty acid beta-oxidation"/>
    <property type="evidence" value="ECO:0007669"/>
    <property type="project" value="TreeGrafter"/>
</dbReference>
<feature type="active site" description="Proton acceptor" evidence="4">
    <location>
        <position position="302"/>
    </location>
</feature>
<name>A0A9W7EUX4_9STRA</name>
<dbReference type="AlphaFoldDB" id="A0A9W7EUX4"/>
<dbReference type="GO" id="GO:0005739">
    <property type="term" value="C:mitochondrion"/>
    <property type="evidence" value="ECO:0007669"/>
    <property type="project" value="TreeGrafter"/>
</dbReference>
<reference evidence="7" key="1">
    <citation type="journal article" date="2023" name="Commun. Biol.">
        <title>Genome analysis of Parmales, the sister group of diatoms, reveals the evolutionary specialization of diatoms from phago-mixotrophs to photoautotrophs.</title>
        <authorList>
            <person name="Ban H."/>
            <person name="Sato S."/>
            <person name="Yoshikawa S."/>
            <person name="Yamada K."/>
            <person name="Nakamura Y."/>
            <person name="Ichinomiya M."/>
            <person name="Sato N."/>
            <person name="Blanc-Mathieu R."/>
            <person name="Endo H."/>
            <person name="Kuwata A."/>
            <person name="Ogata H."/>
        </authorList>
    </citation>
    <scope>NUCLEOTIDE SEQUENCE [LARGE SCALE GENOMIC DNA]</scope>
</reference>
<organism evidence="6 7">
    <name type="scientific">Triparma laevis f. inornata</name>
    <dbReference type="NCBI Taxonomy" id="1714386"/>
    <lineage>
        <taxon>Eukaryota</taxon>
        <taxon>Sar</taxon>
        <taxon>Stramenopiles</taxon>
        <taxon>Ochrophyta</taxon>
        <taxon>Bolidophyceae</taxon>
        <taxon>Parmales</taxon>
        <taxon>Triparmaceae</taxon>
        <taxon>Triparma</taxon>
    </lineage>
</organism>
<evidence type="ECO:0000256" key="1">
    <source>
        <dbReference type="ARBA" id="ARBA00005232"/>
    </source>
</evidence>
<dbReference type="PROSITE" id="PS00439">
    <property type="entry name" value="ACYLTRANSF_C_1"/>
    <property type="match status" value="1"/>
</dbReference>
<evidence type="ECO:0000256" key="2">
    <source>
        <dbReference type="ARBA" id="ARBA00022679"/>
    </source>
</evidence>
<keyword evidence="3" id="KW-0012">Acyltransferase</keyword>
<dbReference type="Gene3D" id="3.30.559.10">
    <property type="entry name" value="Chloramphenicol acetyltransferase-like domain"/>
    <property type="match status" value="1"/>
</dbReference>
<evidence type="ECO:0000313" key="7">
    <source>
        <dbReference type="Proteomes" id="UP001162640"/>
    </source>
</evidence>
<dbReference type="SUPFAM" id="SSF52777">
    <property type="entry name" value="CoA-dependent acyltransferases"/>
    <property type="match status" value="2"/>
</dbReference>
<evidence type="ECO:0000259" key="5">
    <source>
        <dbReference type="Pfam" id="PF00755"/>
    </source>
</evidence>
<dbReference type="GO" id="GO:0004095">
    <property type="term" value="F:carnitine O-palmitoyltransferase activity"/>
    <property type="evidence" value="ECO:0007669"/>
    <property type="project" value="TreeGrafter"/>
</dbReference>
<protein>
    <recommendedName>
        <fullName evidence="5">Choline/carnitine acyltransferase domain-containing protein</fullName>
    </recommendedName>
</protein>
<dbReference type="Pfam" id="PF00755">
    <property type="entry name" value="Carn_acyltransf"/>
    <property type="match status" value="1"/>
</dbReference>
<comment type="caution">
    <text evidence="6">The sequence shown here is derived from an EMBL/GenBank/DDBJ whole genome shotgun (WGS) entry which is preliminary data.</text>
</comment>
<proteinExistence type="inferred from homology"/>
<dbReference type="Proteomes" id="UP001162640">
    <property type="component" value="Unassembled WGS sequence"/>
</dbReference>
<accession>A0A9W7EUX4</accession>
<dbReference type="PANTHER" id="PTHR22589">
    <property type="entry name" value="CARNITINE O-ACYLTRANSFERASE"/>
    <property type="match status" value="1"/>
</dbReference>